<proteinExistence type="predicted"/>
<dbReference type="EMBL" id="CAJNOT010001057">
    <property type="protein sequence ID" value="CAF1136806.1"/>
    <property type="molecule type" value="Genomic_DNA"/>
</dbReference>
<protein>
    <recommendedName>
        <fullName evidence="4">Methyltransferase FkbM domain-containing protein</fullName>
    </recommendedName>
</protein>
<evidence type="ECO:0000256" key="1">
    <source>
        <dbReference type="SAM" id="SignalP"/>
    </source>
</evidence>
<dbReference type="SUPFAM" id="SSF53335">
    <property type="entry name" value="S-adenosyl-L-methionine-dependent methyltransferases"/>
    <property type="match status" value="1"/>
</dbReference>
<evidence type="ECO:0008006" key="4">
    <source>
        <dbReference type="Google" id="ProtNLM"/>
    </source>
</evidence>
<organism evidence="2 3">
    <name type="scientific">Rotaria sordida</name>
    <dbReference type="NCBI Taxonomy" id="392033"/>
    <lineage>
        <taxon>Eukaryota</taxon>
        <taxon>Metazoa</taxon>
        <taxon>Spiralia</taxon>
        <taxon>Gnathifera</taxon>
        <taxon>Rotifera</taxon>
        <taxon>Eurotatoria</taxon>
        <taxon>Bdelloidea</taxon>
        <taxon>Philodinida</taxon>
        <taxon>Philodinidae</taxon>
        <taxon>Rotaria</taxon>
    </lineage>
</organism>
<dbReference type="InterPro" id="IPR029063">
    <property type="entry name" value="SAM-dependent_MTases_sf"/>
</dbReference>
<reference evidence="2" key="1">
    <citation type="submission" date="2021-02" db="EMBL/GenBank/DDBJ databases">
        <authorList>
            <person name="Nowell W R."/>
        </authorList>
    </citation>
    <scope>NUCLEOTIDE SEQUENCE</scope>
</reference>
<evidence type="ECO:0000313" key="3">
    <source>
        <dbReference type="Proteomes" id="UP000663864"/>
    </source>
</evidence>
<name>A0A814RPG6_9BILA</name>
<sequence>MIFFIISLFKSLSISDYSNILDNDDDDDNETVILKNYNHSIHHIYIDIGCFNGETVEHFIHFTPNSLLYDIITFEPDPINYRLCKKQLKQKKYQNYNIIIIRKAVWIHDEKVPFQINRGQRSRIDLNKTSKYLLNQNRSVMLDAIDFSLWLSRLIKSNNTKLDIKISMPEAEVYVLRKMIIDETLTLAEKWNIAWTDRLNPRMRPIRLYVQSMLDSLGYSLEYSTNSYDIRQVFKMNGTAANITRHKNWKILPEVGTYCHYIQRPIVIDPPRTTKSRAKLKKF</sequence>
<feature type="signal peptide" evidence="1">
    <location>
        <begin position="1"/>
        <end position="15"/>
    </location>
</feature>
<accession>A0A814RPG6</accession>
<evidence type="ECO:0000313" key="2">
    <source>
        <dbReference type="EMBL" id="CAF1136806.1"/>
    </source>
</evidence>
<dbReference type="AlphaFoldDB" id="A0A814RPG6"/>
<gene>
    <name evidence="2" type="ORF">ZHD862_LOCUS19427</name>
</gene>
<dbReference type="InterPro" id="IPR006342">
    <property type="entry name" value="FkbM_mtfrase"/>
</dbReference>
<feature type="chain" id="PRO_5032581914" description="Methyltransferase FkbM domain-containing protein" evidence="1">
    <location>
        <begin position="16"/>
        <end position="283"/>
    </location>
</feature>
<dbReference type="Gene3D" id="3.40.50.150">
    <property type="entry name" value="Vaccinia Virus protein VP39"/>
    <property type="match status" value="1"/>
</dbReference>
<keyword evidence="1" id="KW-0732">Signal</keyword>
<comment type="caution">
    <text evidence="2">The sequence shown here is derived from an EMBL/GenBank/DDBJ whole genome shotgun (WGS) entry which is preliminary data.</text>
</comment>
<dbReference type="NCBIfam" id="TIGR01444">
    <property type="entry name" value="fkbM_fam"/>
    <property type="match status" value="1"/>
</dbReference>
<dbReference type="Proteomes" id="UP000663864">
    <property type="component" value="Unassembled WGS sequence"/>
</dbReference>